<feature type="compositionally biased region" description="Basic and acidic residues" evidence="2">
    <location>
        <begin position="924"/>
        <end position="940"/>
    </location>
</feature>
<evidence type="ECO:0000313" key="4">
    <source>
        <dbReference type="Proteomes" id="UP000019377"/>
    </source>
</evidence>
<evidence type="ECO:0000256" key="2">
    <source>
        <dbReference type="SAM" id="MobiDB-lite"/>
    </source>
</evidence>
<feature type="compositionally biased region" description="Polar residues" evidence="2">
    <location>
        <begin position="684"/>
        <end position="693"/>
    </location>
</feature>
<feature type="compositionally biased region" description="Polar residues" evidence="2">
    <location>
        <begin position="899"/>
        <end position="910"/>
    </location>
</feature>
<feature type="region of interest" description="Disordered" evidence="2">
    <location>
        <begin position="79"/>
        <end position="109"/>
    </location>
</feature>
<dbReference type="AlphaFoldDB" id="V5F165"/>
<proteinExistence type="predicted"/>
<keyword evidence="4" id="KW-1185">Reference proteome</keyword>
<dbReference type="OMA" id="QHRIYLP"/>
<feature type="region of interest" description="Disordered" evidence="2">
    <location>
        <begin position="854"/>
        <end position="873"/>
    </location>
</feature>
<feature type="region of interest" description="Disordered" evidence="2">
    <location>
        <begin position="894"/>
        <end position="940"/>
    </location>
</feature>
<feature type="compositionally biased region" description="Basic and acidic residues" evidence="2">
    <location>
        <begin position="79"/>
        <end position="89"/>
    </location>
</feature>
<feature type="compositionally biased region" description="Polar residues" evidence="2">
    <location>
        <begin position="536"/>
        <end position="571"/>
    </location>
</feature>
<name>V5F165_KALBG</name>
<feature type="region of interest" description="Disordered" evidence="2">
    <location>
        <begin position="316"/>
        <end position="371"/>
    </location>
</feature>
<dbReference type="STRING" id="1365824.V5F165"/>
<feature type="compositionally biased region" description="Low complexity" evidence="2">
    <location>
        <begin position="90"/>
        <end position="109"/>
    </location>
</feature>
<reference evidence="4" key="1">
    <citation type="journal article" date="2013" name="Genome Announc.">
        <title>Draft genome sequence of Pseudozyma brasiliensis sp. nov. strain GHG001, a high producer of endo-1,4-xylanase isolated from an insect pest of sugarcane.</title>
        <authorList>
            <person name="Oliveira J.V.D.C."/>
            <person name="dos Santos R.A.C."/>
            <person name="Borges T.A."/>
            <person name="Riano-Pachon D.M."/>
            <person name="Goldman G.H."/>
        </authorList>
    </citation>
    <scope>NUCLEOTIDE SEQUENCE [LARGE SCALE GENOMIC DNA]</scope>
    <source>
        <strain evidence="4">GHG001</strain>
    </source>
</reference>
<feature type="region of interest" description="Disordered" evidence="2">
    <location>
        <begin position="405"/>
        <end position="436"/>
    </location>
</feature>
<evidence type="ECO:0000313" key="3">
    <source>
        <dbReference type="EMBL" id="EST10043.1"/>
    </source>
</evidence>
<feature type="coiled-coil region" evidence="1">
    <location>
        <begin position="125"/>
        <end position="152"/>
    </location>
</feature>
<feature type="compositionally biased region" description="Low complexity" evidence="2">
    <location>
        <begin position="856"/>
        <end position="873"/>
    </location>
</feature>
<feature type="region of interest" description="Disordered" evidence="2">
    <location>
        <begin position="650"/>
        <end position="694"/>
    </location>
</feature>
<dbReference type="OrthoDB" id="2596255at2759"/>
<organism evidence="3 4">
    <name type="scientific">Kalmanozyma brasiliensis (strain GHG001)</name>
    <name type="common">Yeast</name>
    <name type="synonym">Pseudozyma brasiliensis</name>
    <dbReference type="NCBI Taxonomy" id="1365824"/>
    <lineage>
        <taxon>Eukaryota</taxon>
        <taxon>Fungi</taxon>
        <taxon>Dikarya</taxon>
        <taxon>Basidiomycota</taxon>
        <taxon>Ustilaginomycotina</taxon>
        <taxon>Ustilaginomycetes</taxon>
        <taxon>Ustilaginales</taxon>
        <taxon>Ustilaginaceae</taxon>
        <taxon>Kalmanozyma</taxon>
    </lineage>
</organism>
<dbReference type="EMBL" id="KI545851">
    <property type="protein sequence ID" value="EST10043.1"/>
    <property type="molecule type" value="Genomic_DNA"/>
</dbReference>
<feature type="compositionally biased region" description="Low complexity" evidence="2">
    <location>
        <begin position="650"/>
        <end position="663"/>
    </location>
</feature>
<accession>V5F165</accession>
<feature type="compositionally biased region" description="Polar residues" evidence="2">
    <location>
        <begin position="463"/>
        <end position="476"/>
    </location>
</feature>
<dbReference type="eggNOG" id="ENOG502S5H1">
    <property type="taxonomic scope" value="Eukaryota"/>
</dbReference>
<sequence>MTMRGLPMTVLPPWKTTVFKDRVSVTVNGLDWSHVLLGERGSHEAIVVIFGLEPESDYDIQFLVKAGLDGTHDAFRATLRTRTERDSSRSTDSAPAVRSSSPSPLSRLPVSAPELEAVEPAPQRLAVLQAELEASEALKASLIADVKRARKESSKHEAGLRHEIDAVKRGMDRMSATDQRSRQKVLALQELIKQTTIQTKEIHEQADVAEKEQPEWEQQDAKLESEVETLRKEVEAEEAAAQADWDKDDTALAALEKELRSLEVAAKTLETERDELRDDKLASIHSEIEKVREQALEAYNRPAGGNARRGGAIGAAGSQRGGYRHASGPHAAANASGQKGKPAGRGGKFGSFGSRAVSGPAGQFSGPGSASTGFAGASRGFMQSFGKGFRRGQNQNASQTQNFDVMDANGYAGPGSSPQHGAMLPPGQGYDPAGLSDQAAMGMGGFGGAGPYATYDSFYGQAPQPTSQFPSGVSEASQDDLYDPTLGFDPYDPSIDARRRSSLPIPQIPYNAPQSRLPTSSTSTVLNPAKPEFVPSTGSNHASPVISKNPSASGTTTATLAVPPVQTNVATESPRPGVASPEHSPTSSSRFAFPLARHLPTSSISSSNHGSGNASLATTSSASALGSTANAATLSPNNVLNLPLGPELNMPPSSSLSSNLFSMGTSGTASPFPRHSPLLPQGIDGSSTGNSSMGFAGASPRFSALSSHGHGHGLGSTGSIGASDDLASGSSAFGASSKFGPLDYTSGMDNFGPAPGLAGSLSSAPGTNASMAPAGGLPPFSSSTMSSIFGPSDTWSASIGNAGMPPSSSWITSSPPLGSGALVASNSAGSGAGSSNDIWSAPTLPGVSQLRHKTSLSDVTGSSSSSSPVGNTPSSAVNGAAFGAFGGGARMGLGAIGHASNSVPNRSSPLASPVAAPGTASVPVREELARDAPRSDDAQQ</sequence>
<feature type="region of interest" description="Disordered" evidence="2">
    <location>
        <begin position="461"/>
        <end position="589"/>
    </location>
</feature>
<feature type="compositionally biased region" description="Polar residues" evidence="2">
    <location>
        <begin position="512"/>
        <end position="526"/>
    </location>
</feature>
<protein>
    <submittedName>
        <fullName evidence="3">Uncharacterized protein</fullName>
    </submittedName>
</protein>
<keyword evidence="1" id="KW-0175">Coiled coil</keyword>
<gene>
    <name evidence="3" type="ORF">PSEUBRA_SCAF1g00499</name>
</gene>
<dbReference type="HOGENOM" id="CLU_007902_0_0_1"/>
<dbReference type="Proteomes" id="UP000019377">
    <property type="component" value="Unassembled WGS sequence"/>
</dbReference>
<evidence type="ECO:0000256" key="1">
    <source>
        <dbReference type="SAM" id="Coils"/>
    </source>
</evidence>
<feature type="coiled-coil region" evidence="1">
    <location>
        <begin position="220"/>
        <end position="279"/>
    </location>
</feature>